<dbReference type="Pfam" id="PF05985">
    <property type="entry name" value="EutC"/>
    <property type="match status" value="1"/>
</dbReference>
<dbReference type="AlphaFoldDB" id="A0A0N7BVJ2"/>
<dbReference type="GO" id="GO:0008851">
    <property type="term" value="F:ethanolamine ammonia-lyase activity"/>
    <property type="evidence" value="ECO:0007669"/>
    <property type="project" value="UniProtKB-UniRule"/>
</dbReference>
<accession>A0A0N7BVJ2</accession>
<evidence type="ECO:0000256" key="3">
    <source>
        <dbReference type="ARBA" id="ARBA00023285"/>
    </source>
</evidence>
<feature type="binding site" evidence="8">
    <location>
        <position position="209"/>
    </location>
    <ligand>
        <name>adenosylcob(III)alamin</name>
        <dbReference type="ChEBI" id="CHEBI:18408"/>
    </ligand>
</feature>
<dbReference type="Gene3D" id="3.40.50.11240">
    <property type="entry name" value="Ethanolamine ammonia-lyase light chain (EutC)"/>
    <property type="match status" value="1"/>
</dbReference>
<dbReference type="GO" id="GO:0031471">
    <property type="term" value="C:ethanolamine degradation polyhedral organelle"/>
    <property type="evidence" value="ECO:0007669"/>
    <property type="project" value="UniProtKB-UniRule"/>
</dbReference>
<dbReference type="OrthoDB" id="114248at2"/>
<dbReference type="InterPro" id="IPR042255">
    <property type="entry name" value="EutC_N"/>
</dbReference>
<evidence type="ECO:0000256" key="2">
    <source>
        <dbReference type="ARBA" id="ARBA00023239"/>
    </source>
</evidence>
<dbReference type="GO" id="GO:0006520">
    <property type="term" value="P:amino acid metabolic process"/>
    <property type="evidence" value="ECO:0007669"/>
    <property type="project" value="InterPro"/>
</dbReference>
<dbReference type="EC" id="4.3.1.7" evidence="6 8"/>
<reference evidence="9" key="1">
    <citation type="journal article" date="2015" name="PLoS ONE">
        <title>A Novel Pore-Forming Toxin in Type A Clostridium perfringens Is Associated with Both Fatal Canine Hemorrhagic Gastroenteritis and Fatal Foal Necrotizing Enterocolitis.</title>
        <authorList>
            <person name="Gohari I.M."/>
            <person name="Parreira V.R."/>
            <person name="Nowell V.J."/>
            <person name="Nicholson V.M."/>
            <person name="Oliphant K."/>
            <person name="Prescott J.F."/>
        </authorList>
    </citation>
    <scope>NUCLEOTIDE SEQUENCE</scope>
    <source>
        <strain evidence="9">JP718</strain>
        <plasmid evidence="9">pCP718netF</plasmid>
    </source>
</reference>
<dbReference type="GO" id="GO:0009350">
    <property type="term" value="C:ethanolamine ammonia-lyase complex"/>
    <property type="evidence" value="ECO:0007669"/>
    <property type="project" value="UniProtKB-UniRule"/>
</dbReference>
<evidence type="ECO:0000256" key="5">
    <source>
        <dbReference type="ARBA" id="ARBA00052081"/>
    </source>
</evidence>
<dbReference type="HAMAP" id="MF_00601">
    <property type="entry name" value="EutC"/>
    <property type="match status" value="1"/>
</dbReference>
<keyword evidence="2 8" id="KW-0456">Lyase</keyword>
<dbReference type="FunFam" id="1.10.30.40:FF:000001">
    <property type="entry name" value="Ethanolamine ammonia-lyase light chain"/>
    <property type="match status" value="1"/>
</dbReference>
<comment type="similarity">
    <text evidence="8">Belongs to the EutC family.</text>
</comment>
<reference evidence="10 11" key="2">
    <citation type="journal article" date="2016" name="PLoS ONE">
        <title>Plasmid Characterization and Chromosome Analysis of Two netF+ Clostridium perfringens Isolates Associated with Foal and Canine Necrotizing Enteritis.</title>
        <authorList>
            <person name="Mehdizadeh Gohari I."/>
            <person name="Kropinski A.M."/>
            <person name="Weese S.J."/>
            <person name="Parreira V.R."/>
            <person name="Whitehead A.E."/>
            <person name="Boerlin P."/>
            <person name="Prescott J.F."/>
        </authorList>
    </citation>
    <scope>NUCLEOTIDE SEQUENCE [LARGE SCALE GENOMIC DNA]</scope>
    <source>
        <strain evidence="10 11">JP838</strain>
    </source>
</reference>
<evidence type="ECO:0000256" key="8">
    <source>
        <dbReference type="HAMAP-Rule" id="MF_00601"/>
    </source>
</evidence>
<dbReference type="EMBL" id="CP010994">
    <property type="protein sequence ID" value="AMN35119.1"/>
    <property type="molecule type" value="Genomic_DNA"/>
</dbReference>
<comment type="cofactor">
    <cofactor evidence="8">
        <name>adenosylcob(III)alamin</name>
        <dbReference type="ChEBI" id="CHEBI:18408"/>
    </cofactor>
    <text evidence="8">Binds between the large and small subunits.</text>
</comment>
<proteinExistence type="inferred from homology"/>
<evidence type="ECO:0000256" key="7">
    <source>
        <dbReference type="ARBA" id="ARBA00069181"/>
    </source>
</evidence>
<comment type="subunit">
    <text evidence="8">The basic unit is a heterodimer which dimerizes to form tetramers. The heterotetramers trimerize; 6 large subunits form a core ring with 6 small subunits projecting outwards.</text>
</comment>
<comment type="function">
    <text evidence="8">Catalyzes the deamination of various vicinal amino-alcohols to oxo compounds. Allows this organism to utilize ethanolamine as the sole source of nitrogen and carbon in the presence of external vitamin B12.</text>
</comment>
<dbReference type="InterPro" id="IPR009246">
    <property type="entry name" value="EutC"/>
</dbReference>
<dbReference type="NCBIfam" id="NF003971">
    <property type="entry name" value="PRK05465.1"/>
    <property type="match status" value="1"/>
</dbReference>
<evidence type="ECO:0000313" key="9">
    <source>
        <dbReference type="EMBL" id="AKF16609.1"/>
    </source>
</evidence>
<name>A0A0N7BVJ2_CLOPF</name>
<evidence type="ECO:0000256" key="1">
    <source>
        <dbReference type="ARBA" id="ARBA00022628"/>
    </source>
</evidence>
<keyword evidence="1 8" id="KW-0846">Cobalamin</keyword>
<dbReference type="UniPathway" id="UPA00560"/>
<dbReference type="PANTHER" id="PTHR39330">
    <property type="entry name" value="ETHANOLAMINE AMMONIA-LYASE LIGHT CHAIN"/>
    <property type="match status" value="1"/>
</dbReference>
<dbReference type="FunFam" id="3.40.50.11240:FF:000001">
    <property type="entry name" value="Ethanolamine ammonia-lyase light chain"/>
    <property type="match status" value="1"/>
</dbReference>
<keyword evidence="9" id="KW-0614">Plasmid</keyword>
<dbReference type="Proteomes" id="UP000070260">
    <property type="component" value="Chromosome"/>
</dbReference>
<comment type="subcellular location">
    <subcellularLocation>
        <location evidence="8">Bacterial microcompartment</location>
    </subcellularLocation>
</comment>
<dbReference type="EMBL" id="KP739975">
    <property type="protein sequence ID" value="AKF16609.1"/>
    <property type="molecule type" value="Genomic_DNA"/>
</dbReference>
<comment type="catalytic activity">
    <reaction evidence="5 8">
        <text>ethanolamine = acetaldehyde + NH4(+)</text>
        <dbReference type="Rhea" id="RHEA:15313"/>
        <dbReference type="ChEBI" id="CHEBI:15343"/>
        <dbReference type="ChEBI" id="CHEBI:28938"/>
        <dbReference type="ChEBI" id="CHEBI:57603"/>
        <dbReference type="EC" id="4.3.1.7"/>
    </reaction>
</comment>
<dbReference type="Gene3D" id="1.10.30.40">
    <property type="entry name" value="Ethanolamine ammonia-lyase light chain (EutC), N-terminal domain"/>
    <property type="match status" value="1"/>
</dbReference>
<dbReference type="GO" id="GO:0046336">
    <property type="term" value="P:ethanolamine catabolic process"/>
    <property type="evidence" value="ECO:0007669"/>
    <property type="project" value="UniProtKB-UniRule"/>
</dbReference>
<dbReference type="PIRSF" id="PIRSF018982">
    <property type="entry name" value="EutC"/>
    <property type="match status" value="1"/>
</dbReference>
<evidence type="ECO:0000256" key="4">
    <source>
        <dbReference type="ARBA" id="ARBA00024446"/>
    </source>
</evidence>
<evidence type="ECO:0000313" key="10">
    <source>
        <dbReference type="EMBL" id="AMN35119.1"/>
    </source>
</evidence>
<organism evidence="9">
    <name type="scientific">Clostridium perfringens</name>
    <dbReference type="NCBI Taxonomy" id="1502"/>
    <lineage>
        <taxon>Bacteria</taxon>
        <taxon>Bacillati</taxon>
        <taxon>Bacillota</taxon>
        <taxon>Clostridia</taxon>
        <taxon>Eubacteriales</taxon>
        <taxon>Clostridiaceae</taxon>
        <taxon>Clostridium</taxon>
    </lineage>
</organism>
<evidence type="ECO:0000256" key="6">
    <source>
        <dbReference type="ARBA" id="ARBA00067005"/>
    </source>
</evidence>
<protein>
    <recommendedName>
        <fullName evidence="7 8">Ethanolamine ammonia-lyase small subunit</fullName>
        <shortName evidence="8">EAL small subunit</shortName>
        <ecNumber evidence="6 8">4.3.1.7</ecNumber>
    </recommendedName>
</protein>
<keyword evidence="4 8" id="KW-1283">Bacterial microcompartment</keyword>
<comment type="pathway">
    <text evidence="8">Amine and polyamine degradation; ethanolamine degradation.</text>
</comment>
<dbReference type="RefSeq" id="WP_061426938.1">
    <property type="nucleotide sequence ID" value="NZ_CATNZO010000001.1"/>
</dbReference>
<dbReference type="InterPro" id="IPR042251">
    <property type="entry name" value="EutC_C"/>
</dbReference>
<evidence type="ECO:0000313" key="11">
    <source>
        <dbReference type="Proteomes" id="UP000070260"/>
    </source>
</evidence>
<dbReference type="PATRIC" id="fig|1502.177.peg.980"/>
<dbReference type="PANTHER" id="PTHR39330:SF1">
    <property type="entry name" value="ETHANOLAMINE AMMONIA-LYASE SMALL SUBUNIT"/>
    <property type="match status" value="1"/>
</dbReference>
<geneLocation type="plasmid" evidence="9">
    <name>pCP718netF</name>
</geneLocation>
<feature type="binding site" evidence="8">
    <location>
        <position position="230"/>
    </location>
    <ligand>
        <name>adenosylcob(III)alamin</name>
        <dbReference type="ChEBI" id="CHEBI:18408"/>
    </ligand>
</feature>
<keyword evidence="3 8" id="KW-0170">Cobalt</keyword>
<dbReference type="GO" id="GO:0031419">
    <property type="term" value="F:cobalamin binding"/>
    <property type="evidence" value="ECO:0007669"/>
    <property type="project" value="UniProtKB-UniRule"/>
</dbReference>
<gene>
    <name evidence="8" type="primary">eutC</name>
    <name evidence="10" type="ORF">JFP838_04905</name>
</gene>
<sequence>MNEKDLKLMVEQLVSQMVGQVDMQSVEKVVKEVSKNQSQVESDEFIPDITDIDIKKQLLVDNPADREAYLEMKAKTPARLGLGRAGARYKTITALRMRADHAAAQDSVFSDVSEEFIKKNNLIPVKTMCTDKDEYVTRPDLGRKFSPETIEVIKEKCDKNPKVQIMVGDGLSSAAIEANLEDILPSIEQGLKMYGLNVGPILFVKYCRVPAMDAVGEATGADVVCLLVGERPGLVTAESMSAYIAYKPKVGMPEAKRTVISNIHKGGTTAVEAGAHIAELIKTMLDKKASGIDLK</sequence>